<dbReference type="Pfam" id="PF14860">
    <property type="entry name" value="DrrA_P4M"/>
    <property type="match status" value="1"/>
</dbReference>
<accession>A0A0W0TRZ3</accession>
<dbReference type="GO" id="GO:0044161">
    <property type="term" value="C:host cell cytoplasmic vesicle"/>
    <property type="evidence" value="ECO:0007669"/>
    <property type="project" value="InterPro"/>
</dbReference>
<dbReference type="Proteomes" id="UP000054773">
    <property type="component" value="Unassembled WGS sequence"/>
</dbReference>
<sequence>MALENAITPERFEAAVNKISESQEYQILKTSQGLGFLGLETDSHKALRSMISQRGADLNIHNPEQLLPGAKTIPYRKNFNVVSQFKYSYHVIGYKIKP</sequence>
<comment type="caution">
    <text evidence="2">The sequence shown here is derived from an EMBL/GenBank/DDBJ whole genome shotgun (WGS) entry which is preliminary data.</text>
</comment>
<dbReference type="Gene3D" id="1.20.1280.280">
    <property type="match status" value="1"/>
</dbReference>
<evidence type="ECO:0000313" key="3">
    <source>
        <dbReference type="Proteomes" id="UP000054773"/>
    </source>
</evidence>
<gene>
    <name evidence="2" type="ORF">Lery_1224</name>
</gene>
<protein>
    <recommendedName>
        <fullName evidence="1">DrrA phosphatidylinositol 4-phosphate binding domain-containing protein</fullName>
    </recommendedName>
</protein>
<organism evidence="2 3">
    <name type="scientific">Legionella erythra</name>
    <dbReference type="NCBI Taxonomy" id="448"/>
    <lineage>
        <taxon>Bacteria</taxon>
        <taxon>Pseudomonadati</taxon>
        <taxon>Pseudomonadota</taxon>
        <taxon>Gammaproteobacteria</taxon>
        <taxon>Legionellales</taxon>
        <taxon>Legionellaceae</taxon>
        <taxon>Legionella</taxon>
    </lineage>
</organism>
<dbReference type="STRING" id="448.Lery_1224"/>
<dbReference type="InterPro" id="IPR038346">
    <property type="entry name" value="DrrA_PI4P-bd_sf"/>
</dbReference>
<dbReference type="EMBL" id="LNYA01000023">
    <property type="protein sequence ID" value="KTC98170.1"/>
    <property type="molecule type" value="Genomic_DNA"/>
</dbReference>
<dbReference type="InterPro" id="IPR028057">
    <property type="entry name" value="DrrA_P4M"/>
</dbReference>
<proteinExistence type="predicted"/>
<feature type="domain" description="DrrA phosphatidylinositol 4-phosphate binding" evidence="1">
    <location>
        <begin position="2"/>
        <end position="59"/>
    </location>
</feature>
<dbReference type="GO" id="GO:0031267">
    <property type="term" value="F:small GTPase binding"/>
    <property type="evidence" value="ECO:0007669"/>
    <property type="project" value="InterPro"/>
</dbReference>
<dbReference type="PATRIC" id="fig|448.7.peg.1281"/>
<name>A0A0W0TRZ3_LEGER</name>
<keyword evidence="3" id="KW-1185">Reference proteome</keyword>
<evidence type="ECO:0000313" key="2">
    <source>
        <dbReference type="EMBL" id="KTC98170.1"/>
    </source>
</evidence>
<evidence type="ECO:0000259" key="1">
    <source>
        <dbReference type="Pfam" id="PF14860"/>
    </source>
</evidence>
<reference evidence="2 3" key="1">
    <citation type="submission" date="2015-11" db="EMBL/GenBank/DDBJ databases">
        <title>Genomic analysis of 38 Legionella species identifies large and diverse effector repertoires.</title>
        <authorList>
            <person name="Burstein D."/>
            <person name="Amaro F."/>
            <person name="Zusman T."/>
            <person name="Lifshitz Z."/>
            <person name="Cohen O."/>
            <person name="Gilbert J.A."/>
            <person name="Pupko T."/>
            <person name="Shuman H.A."/>
            <person name="Segal G."/>
        </authorList>
    </citation>
    <scope>NUCLEOTIDE SEQUENCE [LARGE SCALE GENOMIC DNA]</scope>
    <source>
        <strain evidence="2 3">SE-32A-C8</strain>
    </source>
</reference>
<dbReference type="AlphaFoldDB" id="A0A0W0TRZ3"/>